<dbReference type="EC" id="1.15.1.1" evidence="2"/>
<feature type="binding site" evidence="5">
    <location>
        <position position="162"/>
    </location>
    <ligand>
        <name>Mn(2+)</name>
        <dbReference type="ChEBI" id="CHEBI:29035"/>
    </ligand>
</feature>
<evidence type="ECO:0000259" key="6">
    <source>
        <dbReference type="Pfam" id="PF02777"/>
    </source>
</evidence>
<feature type="domain" description="Manganese/iron superoxide dismutase C-terminal" evidence="6">
    <location>
        <begin position="92"/>
        <end position="191"/>
    </location>
</feature>
<evidence type="ECO:0000256" key="3">
    <source>
        <dbReference type="ARBA" id="ARBA00022723"/>
    </source>
</evidence>
<dbReference type="AlphaFoldDB" id="A0A1V4IA05"/>
<protein>
    <recommendedName>
        <fullName evidence="2">superoxide dismutase</fullName>
        <ecNumber evidence="2">1.15.1.1</ecNumber>
    </recommendedName>
</protein>
<comment type="similarity">
    <text evidence="1">Belongs to the iron/manganese superoxide dismutase family.</text>
</comment>
<dbReference type="InterPro" id="IPR036314">
    <property type="entry name" value="SOD_C_sf"/>
</dbReference>
<reference evidence="7 8" key="1">
    <citation type="submission" date="2017-03" db="EMBL/GenBank/DDBJ databases">
        <title>Genome sequence of Clostridium thermoalcaliphilum DSM 7309.</title>
        <authorList>
            <person name="Poehlein A."/>
            <person name="Daniel R."/>
        </authorList>
    </citation>
    <scope>NUCLEOTIDE SEQUENCE [LARGE SCALE GENOMIC DNA]</scope>
    <source>
        <strain evidence="7 8">DSM 7309</strain>
    </source>
</reference>
<dbReference type="SUPFAM" id="SSF46609">
    <property type="entry name" value="Fe,Mn superoxide dismutase (SOD), N-terminal domain"/>
    <property type="match status" value="1"/>
</dbReference>
<dbReference type="GO" id="GO:0004784">
    <property type="term" value="F:superoxide dismutase activity"/>
    <property type="evidence" value="ECO:0007669"/>
    <property type="project" value="UniProtKB-EC"/>
</dbReference>
<keyword evidence="3 5" id="KW-0479">Metal-binding</keyword>
<evidence type="ECO:0000256" key="1">
    <source>
        <dbReference type="ARBA" id="ARBA00008714"/>
    </source>
</evidence>
<keyword evidence="8" id="KW-1185">Reference proteome</keyword>
<feature type="binding site" evidence="5">
    <location>
        <position position="158"/>
    </location>
    <ligand>
        <name>Mn(2+)</name>
        <dbReference type="ChEBI" id="CHEBI:29035"/>
    </ligand>
</feature>
<dbReference type="PANTHER" id="PTHR11404">
    <property type="entry name" value="SUPEROXIDE DISMUTASE 2"/>
    <property type="match status" value="1"/>
</dbReference>
<proteinExistence type="inferred from homology"/>
<dbReference type="InterPro" id="IPR001189">
    <property type="entry name" value="Mn/Fe_SOD"/>
</dbReference>
<dbReference type="Gene3D" id="3.55.40.20">
    <property type="entry name" value="Iron/manganese superoxide dismutase, C-terminal domain"/>
    <property type="match status" value="1"/>
</dbReference>
<dbReference type="InterPro" id="IPR019832">
    <property type="entry name" value="Mn/Fe_SOD_C"/>
</dbReference>
<gene>
    <name evidence="7" type="primary">sodB</name>
    <name evidence="7" type="ORF">CLOTH_00350</name>
</gene>
<evidence type="ECO:0000313" key="8">
    <source>
        <dbReference type="Proteomes" id="UP000190140"/>
    </source>
</evidence>
<evidence type="ECO:0000256" key="4">
    <source>
        <dbReference type="ARBA" id="ARBA00023002"/>
    </source>
</evidence>
<dbReference type="SUPFAM" id="SSF54719">
    <property type="entry name" value="Fe,Mn superoxide dismutase (SOD), C-terminal domain"/>
    <property type="match status" value="1"/>
</dbReference>
<organism evidence="7 8">
    <name type="scientific">Alkalithermobacter paradoxus</name>
    <dbReference type="NCBI Taxonomy" id="29349"/>
    <lineage>
        <taxon>Bacteria</taxon>
        <taxon>Bacillati</taxon>
        <taxon>Bacillota</taxon>
        <taxon>Clostridia</taxon>
        <taxon>Peptostreptococcales</taxon>
        <taxon>Tepidibacteraceae</taxon>
        <taxon>Alkalithermobacter</taxon>
    </lineage>
</organism>
<dbReference type="InterPro" id="IPR036324">
    <property type="entry name" value="Mn/Fe_SOD_N_sf"/>
</dbReference>
<dbReference type="Pfam" id="PF02777">
    <property type="entry name" value="Sod_Fe_C"/>
    <property type="match status" value="1"/>
</dbReference>
<name>A0A1V4IA05_9FIRM</name>
<evidence type="ECO:0000256" key="5">
    <source>
        <dbReference type="PIRSR" id="PIRSR000349-1"/>
    </source>
</evidence>
<dbReference type="GO" id="GO:0046872">
    <property type="term" value="F:metal ion binding"/>
    <property type="evidence" value="ECO:0007669"/>
    <property type="project" value="UniProtKB-KW"/>
</dbReference>
<feature type="binding site" evidence="5">
    <location>
        <position position="77"/>
    </location>
    <ligand>
        <name>Mn(2+)</name>
        <dbReference type="ChEBI" id="CHEBI:29035"/>
    </ligand>
</feature>
<dbReference type="PANTHER" id="PTHR11404:SF6">
    <property type="entry name" value="SUPEROXIDE DISMUTASE [MN], MITOCHONDRIAL"/>
    <property type="match status" value="1"/>
</dbReference>
<evidence type="ECO:0000313" key="7">
    <source>
        <dbReference type="EMBL" id="OPJ56753.1"/>
    </source>
</evidence>
<sequence length="221" mass="26669">MKKYVEAKKFNFEDIKGISKRQLLQHYTLYEGYVNKVNEIWSELSKNLDYENPNQTYSQIRSLKLGESFAVNGTKLHEMYFENLGGERNKPYGEILKLIEERYGFYEFFKKRFRDIGLSVRGWVILAIDSIDRNIHIFGSDAHDVGSIWLSYPLLIMDVYEHAYMIDFGVDRRKYIDEFFNNINWKVVNDRLKYYNNLFKDEKYDKPIKPKANPWMKYYTY</sequence>
<dbReference type="InterPro" id="IPR050265">
    <property type="entry name" value="Fe/Mn_Superoxide_Dismutase"/>
</dbReference>
<dbReference type="RefSeq" id="WP_079410053.1">
    <property type="nucleotide sequence ID" value="NZ_MZGW01000001.1"/>
</dbReference>
<feature type="binding site" evidence="5">
    <location>
        <position position="26"/>
    </location>
    <ligand>
        <name>Mn(2+)</name>
        <dbReference type="ChEBI" id="CHEBI:29035"/>
    </ligand>
</feature>
<keyword evidence="4 7" id="KW-0560">Oxidoreductase</keyword>
<dbReference type="EMBL" id="MZGW01000001">
    <property type="protein sequence ID" value="OPJ56753.1"/>
    <property type="molecule type" value="Genomic_DNA"/>
</dbReference>
<comment type="caution">
    <text evidence="7">The sequence shown here is derived from an EMBL/GenBank/DDBJ whole genome shotgun (WGS) entry which is preliminary data.</text>
</comment>
<dbReference type="OrthoDB" id="9803125at2"/>
<accession>A0A1V4IA05</accession>
<dbReference type="PIRSF" id="PIRSF000349">
    <property type="entry name" value="SODismutase"/>
    <property type="match status" value="1"/>
</dbReference>
<dbReference type="Proteomes" id="UP000190140">
    <property type="component" value="Unassembled WGS sequence"/>
</dbReference>
<evidence type="ECO:0000256" key="2">
    <source>
        <dbReference type="ARBA" id="ARBA00012682"/>
    </source>
</evidence>
<dbReference type="STRING" id="29349.CLOTH_00350"/>